<dbReference type="EMBL" id="JAHHQF010000070">
    <property type="protein sequence ID" value="MBT9282848.1"/>
    <property type="molecule type" value="Genomic_DNA"/>
</dbReference>
<evidence type="ECO:0000313" key="5">
    <source>
        <dbReference type="Proteomes" id="UP000244180"/>
    </source>
</evidence>
<reference evidence="2 4" key="1">
    <citation type="submission" date="2015-09" db="EMBL/GenBank/DDBJ databases">
        <title>Draft genome sequence of Hydrogenibacillus schlegelii DSM 2000.</title>
        <authorList>
            <person name="Hemp J."/>
        </authorList>
    </citation>
    <scope>NUCLEOTIDE SEQUENCE [LARGE SCALE GENOMIC DNA]</scope>
    <source>
        <strain evidence="2 4">MA 48</strain>
    </source>
</reference>
<evidence type="ECO:0000313" key="1">
    <source>
        <dbReference type="EMBL" id="MBT9282848.1"/>
    </source>
</evidence>
<dbReference type="OrthoDB" id="1683573at2"/>
<protein>
    <submittedName>
        <fullName evidence="1">YlzJ-like family protein</fullName>
    </submittedName>
</protein>
<reference evidence="3 5" key="2">
    <citation type="submission" date="2017-08" db="EMBL/GenBank/DDBJ databases">
        <title>Burning lignite coal seam in the remote Altai Mountains harbors a hydrogen-driven thermophilic microbial community.</title>
        <authorList>
            <person name="Kadnikov V.V."/>
            <person name="Mardanov A.V."/>
            <person name="Ivasenko D."/>
            <person name="Beletsky A.V."/>
            <person name="Karnachuk O.V."/>
            <person name="Ravin N.V."/>
        </authorList>
    </citation>
    <scope>NUCLEOTIDE SEQUENCE [LARGE SCALE GENOMIC DNA]</scope>
    <source>
        <strain evidence="3">AL33</strain>
    </source>
</reference>
<dbReference type="InterPro" id="IPR025619">
    <property type="entry name" value="YlzJ"/>
</dbReference>
<organism evidence="2 4">
    <name type="scientific">Hydrogenibacillus schlegelii</name>
    <name type="common">Bacillus schlegelii</name>
    <dbReference type="NCBI Taxonomy" id="1484"/>
    <lineage>
        <taxon>Bacteria</taxon>
        <taxon>Bacillati</taxon>
        <taxon>Bacillota</taxon>
        <taxon>Bacilli</taxon>
        <taxon>Bacillales</taxon>
        <taxon>Bacillales Family X. Incertae Sedis</taxon>
        <taxon>Hydrogenibacillus</taxon>
    </lineage>
</organism>
<dbReference type="RefSeq" id="WP_066202424.1">
    <property type="nucleotide sequence ID" value="NZ_CBCSAS010000005.1"/>
</dbReference>
<gene>
    <name evidence="3" type="ORF">HSCHL_0777</name>
    <name evidence="1" type="ORF">KM312_09445</name>
    <name evidence="2" type="ORF">SA87_00340</name>
</gene>
<reference evidence="1" key="3">
    <citation type="journal article" date="2021" name="Microbiology">
        <title>Metagenomic Analysis of the Microbial Community in the Underground Coal Fire Area (Kemerovo Region, Russia) Revealed Predominance of Thermophilic Members of the Phyla Deinococcus-thermus, Aquificae, and Firmicutes.</title>
        <authorList>
            <person name="Kadnikov V."/>
            <person name="Mardanov A.V."/>
            <person name="Beletsky A.V."/>
            <person name="Karnachuk O.V."/>
            <person name="Ravin N.V."/>
        </authorList>
    </citation>
    <scope>NUCLEOTIDE SEQUENCE</scope>
    <source>
        <strain evidence="1">RBS10-49</strain>
    </source>
</reference>
<name>A0A132NFE6_HYDSH</name>
<dbReference type="Pfam" id="PF14035">
    <property type="entry name" value="YlzJ"/>
    <property type="match status" value="1"/>
</dbReference>
<keyword evidence="4" id="KW-1185">Reference proteome</keyword>
<proteinExistence type="predicted"/>
<evidence type="ECO:0000313" key="4">
    <source>
        <dbReference type="Proteomes" id="UP000243024"/>
    </source>
</evidence>
<accession>A0A132NFE6</accession>
<dbReference type="EMBL" id="JXBB01000045">
    <property type="protein sequence ID" value="OAR03677.1"/>
    <property type="molecule type" value="Genomic_DNA"/>
</dbReference>
<dbReference type="EMBL" id="PEBV01000006">
    <property type="protein sequence ID" value="PTQ54133.1"/>
    <property type="molecule type" value="Genomic_DNA"/>
</dbReference>
<comment type="caution">
    <text evidence="2">The sequence shown here is derived from an EMBL/GenBank/DDBJ whole genome shotgun (WGS) entry which is preliminary data.</text>
</comment>
<sequence length="79" mass="8823">MLYDALYPPEIVWAGFSTMKHDAVRLSDGLRQLELRPLGSGRFEVVRYTSPVALEYLNPHLRPGTVLRLSAALDGAWAP</sequence>
<dbReference type="Proteomes" id="UP000244180">
    <property type="component" value="Unassembled WGS sequence"/>
</dbReference>
<evidence type="ECO:0000313" key="2">
    <source>
        <dbReference type="EMBL" id="OAR03677.1"/>
    </source>
</evidence>
<dbReference type="AlphaFoldDB" id="A0A132NFE6"/>
<dbReference type="Proteomes" id="UP000748108">
    <property type="component" value="Unassembled WGS sequence"/>
</dbReference>
<evidence type="ECO:0000313" key="3">
    <source>
        <dbReference type="EMBL" id="PTQ54133.1"/>
    </source>
</evidence>
<dbReference type="Proteomes" id="UP000243024">
    <property type="component" value="Unassembled WGS sequence"/>
</dbReference>